<accession>A0A2T4B9B7</accession>
<dbReference type="EMBL" id="KZ680214">
    <property type="protein sequence ID" value="PTB65916.1"/>
    <property type="molecule type" value="Genomic_DNA"/>
</dbReference>
<evidence type="ECO:0008006" key="4">
    <source>
        <dbReference type="Google" id="ProtNLM"/>
    </source>
</evidence>
<dbReference type="GeneID" id="36598927"/>
<gene>
    <name evidence="2" type="ORF">BBK36DRAFT_1121274</name>
</gene>
<reference evidence="3" key="1">
    <citation type="submission" date="2016-07" db="EMBL/GenBank/DDBJ databases">
        <title>Multiple horizontal gene transfer events from other fungi enriched the ability of initially mycotrophic Trichoderma (Ascomycota) to feed on dead plant biomass.</title>
        <authorList>
            <consortium name="DOE Joint Genome Institute"/>
            <person name="Atanasova L."/>
            <person name="Chenthamara K."/>
            <person name="Zhang J."/>
            <person name="Grujic M."/>
            <person name="Henrissat B."/>
            <person name="Kuo A."/>
            <person name="Aerts A."/>
            <person name="Salamov A."/>
            <person name="Lipzen A."/>
            <person name="Labutti K."/>
            <person name="Barry K."/>
            <person name="Miao Y."/>
            <person name="Rahimi M.J."/>
            <person name="Shen Q."/>
            <person name="Grigoriev I.V."/>
            <person name="Kubicek C.P."/>
            <person name="Druzhinina I.S."/>
        </authorList>
    </citation>
    <scope>NUCLEOTIDE SEQUENCE [LARGE SCALE GENOMIC DNA]</scope>
    <source>
        <strain evidence="3">TUCIM 6016</strain>
    </source>
</reference>
<dbReference type="Proteomes" id="UP000241546">
    <property type="component" value="Unassembled WGS sequence"/>
</dbReference>
<dbReference type="AlphaFoldDB" id="A0A2T4B9B7"/>
<organism evidence="2 3">
    <name type="scientific">Trichoderma citrinoviride</name>
    <dbReference type="NCBI Taxonomy" id="58853"/>
    <lineage>
        <taxon>Eukaryota</taxon>
        <taxon>Fungi</taxon>
        <taxon>Dikarya</taxon>
        <taxon>Ascomycota</taxon>
        <taxon>Pezizomycotina</taxon>
        <taxon>Sordariomycetes</taxon>
        <taxon>Hypocreomycetidae</taxon>
        <taxon>Hypocreales</taxon>
        <taxon>Hypocreaceae</taxon>
        <taxon>Trichoderma</taxon>
    </lineage>
</organism>
<dbReference type="RefSeq" id="XP_024749236.1">
    <property type="nucleotide sequence ID" value="XM_024890809.1"/>
</dbReference>
<dbReference type="SUPFAM" id="SSF82199">
    <property type="entry name" value="SET domain"/>
    <property type="match status" value="1"/>
</dbReference>
<protein>
    <recommendedName>
        <fullName evidence="4">SET domain-containing protein</fullName>
    </recommendedName>
</protein>
<dbReference type="Gene3D" id="2.170.270.10">
    <property type="entry name" value="SET domain"/>
    <property type="match status" value="1"/>
</dbReference>
<dbReference type="InterPro" id="IPR046341">
    <property type="entry name" value="SET_dom_sf"/>
</dbReference>
<feature type="region of interest" description="Disordered" evidence="1">
    <location>
        <begin position="75"/>
        <end position="98"/>
    </location>
</feature>
<evidence type="ECO:0000256" key="1">
    <source>
        <dbReference type="SAM" id="MobiDB-lite"/>
    </source>
</evidence>
<proteinExistence type="predicted"/>
<dbReference type="OrthoDB" id="3180714at2759"/>
<name>A0A2T4B9B7_9HYPO</name>
<evidence type="ECO:0000313" key="2">
    <source>
        <dbReference type="EMBL" id="PTB65916.1"/>
    </source>
</evidence>
<sequence>MAYSSTVAALLHPWSGRLELVCSLPLYRDRGTIFDNKPPAIDRHPLLIQKPKKHQKQLSIELPWLFNITRDETGDEITEEEDTISTTETQSDALSSDETTCGCVDNMSETLQATATDFDTLQKETLEALVDLKIKHTSEEEEKNAEAEDEPETPFILSLTRKLSPSPEYRNEYFQVAKSAVAGWGAFAERDLKRGDIILREIPLFVAESHNIIREFYKLSLQDREVALSLHAHELIKGDTPKVTAVWHTNWQVSLPQPFITLIPASQNDN</sequence>
<evidence type="ECO:0000313" key="3">
    <source>
        <dbReference type="Proteomes" id="UP000241546"/>
    </source>
</evidence>
<keyword evidence="3" id="KW-1185">Reference proteome</keyword>